<evidence type="ECO:0000313" key="3">
    <source>
        <dbReference type="Proteomes" id="UP001500449"/>
    </source>
</evidence>
<accession>A0ABN2NG17</accession>
<proteinExistence type="predicted"/>
<evidence type="ECO:0000259" key="1">
    <source>
        <dbReference type="Pfam" id="PF19319"/>
    </source>
</evidence>
<reference evidence="2 3" key="1">
    <citation type="journal article" date="2019" name="Int. J. Syst. Evol. Microbiol.">
        <title>The Global Catalogue of Microorganisms (GCM) 10K type strain sequencing project: providing services to taxonomists for standard genome sequencing and annotation.</title>
        <authorList>
            <consortium name="The Broad Institute Genomics Platform"/>
            <consortium name="The Broad Institute Genome Sequencing Center for Infectious Disease"/>
            <person name="Wu L."/>
            <person name="Ma J."/>
        </authorList>
    </citation>
    <scope>NUCLEOTIDE SEQUENCE [LARGE SCALE GENOMIC DNA]</scope>
    <source>
        <strain evidence="2 3">JCM 16009</strain>
    </source>
</reference>
<sequence length="293" mass="32467">MADGQTMLKALLTSRHMQEHKAFCRAYDKAAKQLDASLVGRTPSKATFYRWLGGDLAKLPHPDHCRVLEAMFPGCRAAELFEKWDERRPLPDLGPATQAARLAGHAVETPKRAGYSDLTAAFATRAEFAEHMPPHTLFDQASSIQAAGLSLNMICQQYSDQRLRTTLAAGATVHALFLDPDGEAIKAREAEEGLTLGALSGLTRLNIDMLRRIRDELPVEDQDRIELRTYDEPVRFNITIVDGRQAVVQPYMPAVRGVDSPTFVLRRRPDGSGMFGSFERVLTTLWDSGKACA</sequence>
<gene>
    <name evidence="2" type="ORF">GCM10009836_51440</name>
</gene>
<dbReference type="Proteomes" id="UP001500449">
    <property type="component" value="Unassembled WGS sequence"/>
</dbReference>
<dbReference type="Pfam" id="PF19319">
    <property type="entry name" value="DUF5919"/>
    <property type="match status" value="1"/>
</dbReference>
<protein>
    <recommendedName>
        <fullName evidence="1">DUF5919 domain-containing protein</fullName>
    </recommendedName>
</protein>
<evidence type="ECO:0000313" key="2">
    <source>
        <dbReference type="EMBL" id="GAA1864838.1"/>
    </source>
</evidence>
<comment type="caution">
    <text evidence="2">The sequence shown here is derived from an EMBL/GenBank/DDBJ whole genome shotgun (WGS) entry which is preliminary data.</text>
</comment>
<name>A0ABN2NG17_9PSEU</name>
<keyword evidence="3" id="KW-1185">Reference proteome</keyword>
<dbReference type="InterPro" id="IPR045697">
    <property type="entry name" value="DUF5919"/>
</dbReference>
<organism evidence="2 3">
    <name type="scientific">Pseudonocardia ailaonensis</name>
    <dbReference type="NCBI Taxonomy" id="367279"/>
    <lineage>
        <taxon>Bacteria</taxon>
        <taxon>Bacillati</taxon>
        <taxon>Actinomycetota</taxon>
        <taxon>Actinomycetes</taxon>
        <taxon>Pseudonocardiales</taxon>
        <taxon>Pseudonocardiaceae</taxon>
        <taxon>Pseudonocardia</taxon>
    </lineage>
</organism>
<dbReference type="EMBL" id="BAAAQK010000019">
    <property type="protein sequence ID" value="GAA1864838.1"/>
    <property type="molecule type" value="Genomic_DNA"/>
</dbReference>
<feature type="domain" description="DUF5919" evidence="1">
    <location>
        <begin position="144"/>
        <end position="269"/>
    </location>
</feature>